<accession>A0A8H4IJY7</accession>
<dbReference type="PANTHER" id="PTHR33407">
    <property type="entry name" value="PECTATE LYASE F-RELATED"/>
    <property type="match status" value="1"/>
</dbReference>
<dbReference type="InterPro" id="IPR004898">
    <property type="entry name" value="Pectate_lyase_PlyH/PlyE-like"/>
</dbReference>
<evidence type="ECO:0000256" key="5">
    <source>
        <dbReference type="ARBA" id="ARBA00022525"/>
    </source>
</evidence>
<evidence type="ECO:0000256" key="3">
    <source>
        <dbReference type="ARBA" id="ARBA00004613"/>
    </source>
</evidence>
<keyword evidence="6 10" id="KW-0732">Signal</keyword>
<dbReference type="OrthoDB" id="441042at2759"/>
<protein>
    <recommendedName>
        <fullName evidence="10">Pectate lyase</fullName>
        <ecNumber evidence="10">4.2.2.2</ecNumber>
    </recommendedName>
</protein>
<comment type="similarity">
    <text evidence="4 10">Belongs to the polysaccharide lyase 3 family.</text>
</comment>
<dbReference type="GO" id="GO:0005576">
    <property type="term" value="C:extracellular region"/>
    <property type="evidence" value="ECO:0007669"/>
    <property type="project" value="UniProtKB-SubCell"/>
</dbReference>
<evidence type="ECO:0000256" key="6">
    <source>
        <dbReference type="ARBA" id="ARBA00022729"/>
    </source>
</evidence>
<dbReference type="SUPFAM" id="SSF51126">
    <property type="entry name" value="Pectin lyase-like"/>
    <property type="match status" value="1"/>
</dbReference>
<dbReference type="GO" id="GO:0030570">
    <property type="term" value="F:pectate lyase activity"/>
    <property type="evidence" value="ECO:0007669"/>
    <property type="project" value="UniProtKB-UniRule"/>
</dbReference>
<comment type="subcellular location">
    <subcellularLocation>
        <location evidence="3 10">Secreted</location>
    </subcellularLocation>
</comment>
<comment type="cofactor">
    <cofactor evidence="2 10">
        <name>Ca(2+)</name>
        <dbReference type="ChEBI" id="CHEBI:29108"/>
    </cofactor>
</comment>
<gene>
    <name evidence="11" type="ORF">GTA08_BOTSDO09927</name>
</gene>
<comment type="catalytic activity">
    <reaction evidence="1 10">
        <text>Eliminative cleavage of (1-&gt;4)-alpha-D-galacturonan to give oligosaccharides with 4-deoxy-alpha-D-galact-4-enuronosyl groups at their non-reducing ends.</text>
        <dbReference type="EC" id="4.2.2.2"/>
    </reaction>
</comment>
<keyword evidence="8 10" id="KW-0456">Lyase</keyword>
<evidence type="ECO:0000256" key="1">
    <source>
        <dbReference type="ARBA" id="ARBA00000695"/>
    </source>
</evidence>
<proteinExistence type="inferred from homology"/>
<dbReference type="Gene3D" id="2.160.20.10">
    <property type="entry name" value="Single-stranded right-handed beta-helix, Pectin lyase-like"/>
    <property type="match status" value="1"/>
</dbReference>
<comment type="function">
    <text evidence="9 10">Pectinolytic enzyme consist of four classes of enzymes: pectin lyase, polygalacturonase, pectin methylesterase and rhamnogalacturonase. Among pectinolytic enzymes, pectin lyase is the most important in depolymerization of pectin, since it cleaves internal glycosidic bonds of highly methylated pectins. Favors pectate, the anion, over pectin, the methyl ester.</text>
</comment>
<dbReference type="GO" id="GO:0045490">
    <property type="term" value="P:pectin catabolic process"/>
    <property type="evidence" value="ECO:0007669"/>
    <property type="project" value="TreeGrafter"/>
</dbReference>
<evidence type="ECO:0000256" key="9">
    <source>
        <dbReference type="ARBA" id="ARBA00025679"/>
    </source>
</evidence>
<dbReference type="AlphaFoldDB" id="A0A8H4IJY7"/>
<keyword evidence="7 10" id="KW-0106">Calcium</keyword>
<reference evidence="11" key="1">
    <citation type="submission" date="2020-04" db="EMBL/GenBank/DDBJ databases">
        <title>Genome Assembly and Annotation of Botryosphaeria dothidea sdau 11-99, a Latent Pathogen of Apple Fruit Ring Rot in China.</title>
        <authorList>
            <person name="Yu C."/>
            <person name="Diao Y."/>
            <person name="Lu Q."/>
            <person name="Zhao J."/>
            <person name="Cui S."/>
            <person name="Peng C."/>
            <person name="He B."/>
            <person name="Liu H."/>
        </authorList>
    </citation>
    <scope>NUCLEOTIDE SEQUENCE [LARGE SCALE GENOMIC DNA]</scope>
    <source>
        <strain evidence="11">Sdau11-99</strain>
    </source>
</reference>
<organism evidence="11 12">
    <name type="scientific">Botryosphaeria dothidea</name>
    <dbReference type="NCBI Taxonomy" id="55169"/>
    <lineage>
        <taxon>Eukaryota</taxon>
        <taxon>Fungi</taxon>
        <taxon>Dikarya</taxon>
        <taxon>Ascomycota</taxon>
        <taxon>Pezizomycotina</taxon>
        <taxon>Dothideomycetes</taxon>
        <taxon>Dothideomycetes incertae sedis</taxon>
        <taxon>Botryosphaeriales</taxon>
        <taxon>Botryosphaeriaceae</taxon>
        <taxon>Botryosphaeria</taxon>
    </lineage>
</organism>
<evidence type="ECO:0000256" key="2">
    <source>
        <dbReference type="ARBA" id="ARBA00001913"/>
    </source>
</evidence>
<dbReference type="EC" id="4.2.2.2" evidence="10"/>
<keyword evidence="5 10" id="KW-0964">Secreted</keyword>
<dbReference type="Proteomes" id="UP000572817">
    <property type="component" value="Unassembled WGS sequence"/>
</dbReference>
<evidence type="ECO:0000256" key="8">
    <source>
        <dbReference type="ARBA" id="ARBA00023239"/>
    </source>
</evidence>
<dbReference type="InterPro" id="IPR012334">
    <property type="entry name" value="Pectin_lyas_fold"/>
</dbReference>
<feature type="chain" id="PRO_5034337537" description="Pectate lyase" evidence="10">
    <location>
        <begin position="19"/>
        <end position="244"/>
    </location>
</feature>
<dbReference type="EMBL" id="WWBZ02000073">
    <property type="protein sequence ID" value="KAF4302571.1"/>
    <property type="molecule type" value="Genomic_DNA"/>
</dbReference>
<evidence type="ECO:0000256" key="4">
    <source>
        <dbReference type="ARBA" id="ARBA00006463"/>
    </source>
</evidence>
<feature type="signal peptide" evidence="10">
    <location>
        <begin position="1"/>
        <end position="18"/>
    </location>
</feature>
<name>A0A8H4IJY7_9PEZI</name>
<evidence type="ECO:0000256" key="10">
    <source>
        <dbReference type="RuleBase" id="RU367009"/>
    </source>
</evidence>
<dbReference type="PANTHER" id="PTHR33407:SF9">
    <property type="entry name" value="PECTATE LYASE F-RELATED"/>
    <property type="match status" value="1"/>
</dbReference>
<keyword evidence="12" id="KW-1185">Reference proteome</keyword>
<sequence>MKFTYAALAAAVAGLASAQTLNIPTRSGSIVHLSAPSTISGSKDFGNQEFDRGRACDSDDDTGSASAVFILKNGASISNVIIGADALEGVHCEGACTLTNVWFRDVCEDAISALGSGNVLIQGGGAQNAKDKVVQHNGRGTVTIKDYTVVNAGKLYRSCGDCTNNGGPRNVVVQNVKVNGMTSDLVGINSNYGDTASISGSCGKSKKVCQEYKGVTKGSGDSEKVSTTANCQGAQGKLSSLPAC</sequence>
<evidence type="ECO:0000256" key="7">
    <source>
        <dbReference type="ARBA" id="ARBA00022837"/>
    </source>
</evidence>
<evidence type="ECO:0000313" key="11">
    <source>
        <dbReference type="EMBL" id="KAF4302571.1"/>
    </source>
</evidence>
<comment type="caution">
    <text evidence="11">The sequence shown here is derived from an EMBL/GenBank/DDBJ whole genome shotgun (WGS) entry which is preliminary data.</text>
</comment>
<dbReference type="InterPro" id="IPR011050">
    <property type="entry name" value="Pectin_lyase_fold/virulence"/>
</dbReference>
<evidence type="ECO:0000313" key="12">
    <source>
        <dbReference type="Proteomes" id="UP000572817"/>
    </source>
</evidence>
<dbReference type="Pfam" id="PF03211">
    <property type="entry name" value="Pectate_lyase"/>
    <property type="match status" value="1"/>
</dbReference>